<name>A0A7D9MCV0_PARCT</name>
<dbReference type="Proteomes" id="UP001152795">
    <property type="component" value="Unassembled WGS sequence"/>
</dbReference>
<sequence length="184" mass="20578">LFKQDLLPLCSQSRRGENDVWAITAAWETKDSVHHKATASPLPVGNVWSEMEGIFPPQNYKMSCIDSDDATLLIEVYRLISPNANVHVSSISSLIHKFGSTTIGATSYGSKLVPRSIRSSRILASWPDNHGGVNKEIFSLTPRVVQFYFKHTIEMDGKNVMHIFAYVKWHKPANDINEIGNPAQ</sequence>
<comment type="caution">
    <text evidence="1">The sequence shown here is derived from an EMBL/GenBank/DDBJ whole genome shotgun (WGS) entry which is preliminary data.</text>
</comment>
<protein>
    <submittedName>
        <fullName evidence="1">Uncharacterized protein</fullName>
    </submittedName>
</protein>
<evidence type="ECO:0000313" key="1">
    <source>
        <dbReference type="EMBL" id="CAB4045086.1"/>
    </source>
</evidence>
<feature type="non-terminal residue" evidence="1">
    <location>
        <position position="184"/>
    </location>
</feature>
<keyword evidence="2" id="KW-1185">Reference proteome</keyword>
<evidence type="ECO:0000313" key="2">
    <source>
        <dbReference type="Proteomes" id="UP001152795"/>
    </source>
</evidence>
<feature type="non-terminal residue" evidence="1">
    <location>
        <position position="1"/>
    </location>
</feature>
<reference evidence="1" key="1">
    <citation type="submission" date="2020-04" db="EMBL/GenBank/DDBJ databases">
        <authorList>
            <person name="Alioto T."/>
            <person name="Alioto T."/>
            <person name="Gomez Garrido J."/>
        </authorList>
    </citation>
    <scope>NUCLEOTIDE SEQUENCE</scope>
    <source>
        <strain evidence="1">A484AB</strain>
    </source>
</reference>
<dbReference type="AlphaFoldDB" id="A0A7D9MCV0"/>
<dbReference type="EMBL" id="CACRXK020037566">
    <property type="protein sequence ID" value="CAB4045086.1"/>
    <property type="molecule type" value="Genomic_DNA"/>
</dbReference>
<organism evidence="1 2">
    <name type="scientific">Paramuricea clavata</name>
    <name type="common">Red gorgonian</name>
    <name type="synonym">Violescent sea-whip</name>
    <dbReference type="NCBI Taxonomy" id="317549"/>
    <lineage>
        <taxon>Eukaryota</taxon>
        <taxon>Metazoa</taxon>
        <taxon>Cnidaria</taxon>
        <taxon>Anthozoa</taxon>
        <taxon>Octocorallia</taxon>
        <taxon>Malacalcyonacea</taxon>
        <taxon>Plexauridae</taxon>
        <taxon>Paramuricea</taxon>
    </lineage>
</organism>
<dbReference type="OrthoDB" id="2425734at2759"/>
<proteinExistence type="predicted"/>
<accession>A0A7D9MCV0</accession>
<gene>
    <name evidence="1" type="ORF">PACLA_8A025074</name>
</gene>